<name>A0A4Q9MJV1_9APHY</name>
<dbReference type="EMBL" id="ML143438">
    <property type="protein sequence ID" value="TBU26998.1"/>
    <property type="molecule type" value="Genomic_DNA"/>
</dbReference>
<sequence>MFRYGCFPAYWSRYAPQTQVIANSDSIDVASHQIIHLTAGDNPHSSIHEMTTVLLFLSAPQAGRASQAGRDLTRSRLPNYKFPGCLTGKDFSITSRRLGSNVKYIATLFAYQKIELFRLRARHKHSV</sequence>
<accession>A0A4Q9MJV1</accession>
<dbReference type="AlphaFoldDB" id="A0A4Q9MJV1"/>
<organism evidence="1">
    <name type="scientific">Dichomitus squalens</name>
    <dbReference type="NCBI Taxonomy" id="114155"/>
    <lineage>
        <taxon>Eukaryota</taxon>
        <taxon>Fungi</taxon>
        <taxon>Dikarya</taxon>
        <taxon>Basidiomycota</taxon>
        <taxon>Agaricomycotina</taxon>
        <taxon>Agaricomycetes</taxon>
        <taxon>Polyporales</taxon>
        <taxon>Polyporaceae</taxon>
        <taxon>Dichomitus</taxon>
    </lineage>
</organism>
<evidence type="ECO:0000313" key="1">
    <source>
        <dbReference type="EMBL" id="TBU26998.1"/>
    </source>
</evidence>
<protein>
    <submittedName>
        <fullName evidence="1">Uncharacterized protein</fullName>
    </submittedName>
</protein>
<proteinExistence type="predicted"/>
<reference evidence="1" key="1">
    <citation type="submission" date="2019-01" db="EMBL/GenBank/DDBJ databases">
        <title>Draft genome sequences of three monokaryotic isolates of the white-rot basidiomycete fungus Dichomitus squalens.</title>
        <authorList>
            <consortium name="DOE Joint Genome Institute"/>
            <person name="Lopez S.C."/>
            <person name="Andreopoulos B."/>
            <person name="Pangilinan J."/>
            <person name="Lipzen A."/>
            <person name="Riley R."/>
            <person name="Ahrendt S."/>
            <person name="Ng V."/>
            <person name="Barry K."/>
            <person name="Daum C."/>
            <person name="Grigoriev I.V."/>
            <person name="Hilden K.S."/>
            <person name="Makela M.R."/>
            <person name="de Vries R.P."/>
        </authorList>
    </citation>
    <scope>NUCLEOTIDE SEQUENCE [LARGE SCALE GENOMIC DNA]</scope>
    <source>
        <strain evidence="1">OM18370.1</strain>
    </source>
</reference>
<dbReference type="Proteomes" id="UP000292957">
    <property type="component" value="Unassembled WGS sequence"/>
</dbReference>
<gene>
    <name evidence="1" type="ORF">BD311DRAFT_411720</name>
</gene>